<dbReference type="InterPro" id="IPR027417">
    <property type="entry name" value="P-loop_NTPase"/>
</dbReference>
<keyword evidence="2" id="KW-1185">Reference proteome</keyword>
<dbReference type="RefSeq" id="WP_334315810.1">
    <property type="nucleotide sequence ID" value="NZ_CP065938.1"/>
</dbReference>
<dbReference type="SUPFAM" id="SSF52540">
    <property type="entry name" value="P-loop containing nucleoside triphosphate hydrolases"/>
    <property type="match status" value="1"/>
</dbReference>
<accession>A0ABY5Y2G6</accession>
<sequence>MEQIAGFYFCHCPDMQLAKEHIENTYIRSFGDAWINAERHIVWTDEINAFLAGLDAIGFETKNKIYYLRDCHELTLEQWKKISLALAKPRTDVFSVFFIHNALDKGKLKLPQVIQKQKCFEFAQKKGWIFESVGITEKNFVQTIKNEAKLKYDLNLSSDVLNILKEILSPDYNSINNILAQLSLFAGQAGQNEISPSIVAQLTNYTPELVLFDVIKKIETGSSREVFKLLFNDARQIEDSYLFAFIALMMREMRLLWKIKAKEQVFLPSSQIKPKTDIAVRLGFTNISKIISLLCFAEFAVKSGRKSPLNTFEELIKDILKIYKKDTHQLSTLYSQNIGN</sequence>
<name>A0ABY5Y2G6_9BACT</name>
<dbReference type="EMBL" id="CP065938">
    <property type="protein sequence ID" value="UWX06208.1"/>
    <property type="molecule type" value="Genomic_DNA"/>
</dbReference>
<protein>
    <recommendedName>
        <fullName evidence="3">DNA polymerase III subunit delta</fullName>
    </recommendedName>
</protein>
<reference evidence="1" key="1">
    <citation type="submission" date="2020-12" db="EMBL/GenBank/DDBJ databases">
        <title>Taurinivorans muris gen. nov., sp. nov., fundamental and realized metabolic niche of a ubiquitous sulfidogenic bacterium in the murine intestine.</title>
        <authorList>
            <person name="Ye H."/>
            <person name="Hanson B.T."/>
            <person name="Loy A."/>
        </authorList>
    </citation>
    <scope>NUCLEOTIDE SEQUENCE</scope>
    <source>
        <strain evidence="1">LT0009</strain>
    </source>
</reference>
<organism evidence="1 2">
    <name type="scientific">Taurinivorans muris</name>
    <dbReference type="NCBI Taxonomy" id="2787751"/>
    <lineage>
        <taxon>Bacteria</taxon>
        <taxon>Pseudomonadati</taxon>
        <taxon>Thermodesulfobacteriota</taxon>
        <taxon>Desulfovibrionia</taxon>
        <taxon>Desulfovibrionales</taxon>
        <taxon>Desulfovibrionaceae</taxon>
        <taxon>Taurinivorans</taxon>
    </lineage>
</organism>
<evidence type="ECO:0000313" key="1">
    <source>
        <dbReference type="EMBL" id="UWX06208.1"/>
    </source>
</evidence>
<dbReference type="Proteomes" id="UP001058120">
    <property type="component" value="Chromosome"/>
</dbReference>
<proteinExistence type="predicted"/>
<evidence type="ECO:0008006" key="3">
    <source>
        <dbReference type="Google" id="ProtNLM"/>
    </source>
</evidence>
<gene>
    <name evidence="1" type="ORF">JBF11_02505</name>
</gene>
<evidence type="ECO:0000313" key="2">
    <source>
        <dbReference type="Proteomes" id="UP001058120"/>
    </source>
</evidence>